<name>M7BJ55_CHEMY</name>
<dbReference type="AlphaFoldDB" id="M7BJ55"/>
<proteinExistence type="predicted"/>
<dbReference type="EMBL" id="KB520917">
    <property type="protein sequence ID" value="EMP37936.1"/>
    <property type="molecule type" value="Genomic_DNA"/>
</dbReference>
<evidence type="ECO:0000313" key="2">
    <source>
        <dbReference type="Proteomes" id="UP000031443"/>
    </source>
</evidence>
<gene>
    <name evidence="1" type="ORF">UY3_04866</name>
</gene>
<dbReference type="Proteomes" id="UP000031443">
    <property type="component" value="Unassembled WGS sequence"/>
</dbReference>
<organism evidence="1 2">
    <name type="scientific">Chelonia mydas</name>
    <name type="common">Green sea-turtle</name>
    <name type="synonym">Chelonia agassizi</name>
    <dbReference type="NCBI Taxonomy" id="8469"/>
    <lineage>
        <taxon>Eukaryota</taxon>
        <taxon>Metazoa</taxon>
        <taxon>Chordata</taxon>
        <taxon>Craniata</taxon>
        <taxon>Vertebrata</taxon>
        <taxon>Euteleostomi</taxon>
        <taxon>Archelosauria</taxon>
        <taxon>Testudinata</taxon>
        <taxon>Testudines</taxon>
        <taxon>Cryptodira</taxon>
        <taxon>Durocryptodira</taxon>
        <taxon>Americhelydia</taxon>
        <taxon>Chelonioidea</taxon>
        <taxon>Cheloniidae</taxon>
        <taxon>Chelonia</taxon>
    </lineage>
</organism>
<reference evidence="2" key="1">
    <citation type="journal article" date="2013" name="Nat. Genet.">
        <title>The draft genomes of soft-shell turtle and green sea turtle yield insights into the development and evolution of the turtle-specific body plan.</title>
        <authorList>
            <person name="Wang Z."/>
            <person name="Pascual-Anaya J."/>
            <person name="Zadissa A."/>
            <person name="Li W."/>
            <person name="Niimura Y."/>
            <person name="Huang Z."/>
            <person name="Li C."/>
            <person name="White S."/>
            <person name="Xiong Z."/>
            <person name="Fang D."/>
            <person name="Wang B."/>
            <person name="Ming Y."/>
            <person name="Chen Y."/>
            <person name="Zheng Y."/>
            <person name="Kuraku S."/>
            <person name="Pignatelli M."/>
            <person name="Herrero J."/>
            <person name="Beal K."/>
            <person name="Nozawa M."/>
            <person name="Li Q."/>
            <person name="Wang J."/>
            <person name="Zhang H."/>
            <person name="Yu L."/>
            <person name="Shigenobu S."/>
            <person name="Wang J."/>
            <person name="Liu J."/>
            <person name="Flicek P."/>
            <person name="Searle S."/>
            <person name="Wang J."/>
            <person name="Kuratani S."/>
            <person name="Yin Y."/>
            <person name="Aken B."/>
            <person name="Zhang G."/>
            <person name="Irie N."/>
        </authorList>
    </citation>
    <scope>NUCLEOTIDE SEQUENCE [LARGE SCALE GENOMIC DNA]</scope>
</reference>
<accession>M7BJ55</accession>
<protein>
    <submittedName>
        <fullName evidence="1">Uncharacterized protein</fullName>
    </submittedName>
</protein>
<keyword evidence="2" id="KW-1185">Reference proteome</keyword>
<evidence type="ECO:0000313" key="1">
    <source>
        <dbReference type="EMBL" id="EMP37936.1"/>
    </source>
</evidence>
<sequence length="53" mass="5512">MDMAAVEVTLVPSIADAPAVAVADTGGVNLDCEFRKMAKLRAAVKLQVGPLKE</sequence>